<evidence type="ECO:0000313" key="4">
    <source>
        <dbReference type="Proteomes" id="UP000260664"/>
    </source>
</evidence>
<reference evidence="4 5" key="1">
    <citation type="submission" date="2018-08" db="EMBL/GenBank/DDBJ databases">
        <title>A genome reference for cultivated species of the human gut microbiota.</title>
        <authorList>
            <person name="Zou Y."/>
            <person name="Xue W."/>
            <person name="Luo G."/>
        </authorList>
    </citation>
    <scope>NUCLEOTIDE SEQUENCE [LARGE SCALE GENOMIC DNA]</scope>
    <source>
        <strain evidence="3 5">TF11-11</strain>
        <strain evidence="2 4">TM09-19AC</strain>
    </source>
</reference>
<comment type="caution">
    <text evidence="2">The sequence shown here is derived from an EMBL/GenBank/DDBJ whole genome shotgun (WGS) entry which is preliminary data.</text>
</comment>
<accession>A0A3E4F602</accession>
<feature type="region of interest" description="Disordered" evidence="1">
    <location>
        <begin position="166"/>
        <end position="219"/>
    </location>
</feature>
<protein>
    <submittedName>
        <fullName evidence="2">Uncharacterized protein</fullName>
    </submittedName>
</protein>
<dbReference type="Proteomes" id="UP000261208">
    <property type="component" value="Unassembled WGS sequence"/>
</dbReference>
<feature type="compositionally biased region" description="Basic and acidic residues" evidence="1">
    <location>
        <begin position="53"/>
        <end position="67"/>
    </location>
</feature>
<dbReference type="AlphaFoldDB" id="A0A3E4F602"/>
<dbReference type="RefSeq" id="WP_117495158.1">
    <property type="nucleotide sequence ID" value="NZ_QSOI01000009.1"/>
</dbReference>
<feature type="compositionally biased region" description="Basic residues" evidence="1">
    <location>
        <begin position="68"/>
        <end position="77"/>
    </location>
</feature>
<dbReference type="Proteomes" id="UP000260664">
    <property type="component" value="Unassembled WGS sequence"/>
</dbReference>
<feature type="compositionally biased region" description="Acidic residues" evidence="1">
    <location>
        <begin position="22"/>
        <end position="52"/>
    </location>
</feature>
<organism evidence="2 4">
    <name type="scientific">Dorea formicigenerans</name>
    <dbReference type="NCBI Taxonomy" id="39486"/>
    <lineage>
        <taxon>Bacteria</taxon>
        <taxon>Bacillati</taxon>
        <taxon>Bacillota</taxon>
        <taxon>Clostridia</taxon>
        <taxon>Lachnospirales</taxon>
        <taxon>Lachnospiraceae</taxon>
        <taxon>Dorea</taxon>
    </lineage>
</organism>
<name>A0A3E4F602_9FIRM</name>
<gene>
    <name evidence="3" type="ORF">DXD10_07655</name>
    <name evidence="2" type="ORF">DXD84_08640</name>
</gene>
<sequence length="219" mass="25211">MKNMNMKKRYWTMNLQVFAGDGGDDDPGDEGGDDDEPGDDDDDSDDDDDPEENEKKFSQKDVDDAVKKRLAREKRKWQREQQKKAGKKPNGKVKTGENSEKEDDDTETQELRDKAAKADEMEMKWTCLEHDVDKACVDDVLALARVHMAKDEDMDIEDAIDEVLKKYPQFKESSKDKDEEDDEEESRSKSWGQRQNGRRKEMSGVEAAFYSKNPGLKDD</sequence>
<evidence type="ECO:0000313" key="3">
    <source>
        <dbReference type="EMBL" id="RGK48012.1"/>
    </source>
</evidence>
<dbReference type="EMBL" id="QSOI01000009">
    <property type="protein sequence ID" value="RGI83946.1"/>
    <property type="molecule type" value="Genomic_DNA"/>
</dbReference>
<evidence type="ECO:0000256" key="1">
    <source>
        <dbReference type="SAM" id="MobiDB-lite"/>
    </source>
</evidence>
<proteinExistence type="predicted"/>
<evidence type="ECO:0000313" key="2">
    <source>
        <dbReference type="EMBL" id="RGI83946.1"/>
    </source>
</evidence>
<feature type="region of interest" description="Disordered" evidence="1">
    <location>
        <begin position="17"/>
        <end position="117"/>
    </location>
</feature>
<dbReference type="EMBL" id="QSQQ01000008">
    <property type="protein sequence ID" value="RGK48012.1"/>
    <property type="molecule type" value="Genomic_DNA"/>
</dbReference>
<evidence type="ECO:0000313" key="5">
    <source>
        <dbReference type="Proteomes" id="UP000261208"/>
    </source>
</evidence>